<dbReference type="AlphaFoldDB" id="A0A557PEL1"/>
<evidence type="ECO:0000313" key="4">
    <source>
        <dbReference type="Proteomes" id="UP000319828"/>
    </source>
</evidence>
<protein>
    <recommendedName>
        <fullName evidence="6">SPOR domain-containing protein</fullName>
    </recommendedName>
</protein>
<keyword evidence="1" id="KW-0732">Signal</keyword>
<feature type="chain" id="PRO_5021720840" description="SPOR domain-containing protein" evidence="1">
    <location>
        <begin position="20"/>
        <end position="267"/>
    </location>
</feature>
<keyword evidence="5" id="KW-1185">Reference proteome</keyword>
<sequence>MFKYCLGILLSSLPFLSQACQITQSTIGNEYLVSEDCDLQPYNSTNLDNITPSTQYFVQYLFASSFQSYLNIKGEIQSKLDYPIAAQPYNYGYRMMVGPVSLENAQLALSELNRRGYRDALLKFYTKSQTSDTISFSSSDEGNDEKLEQTETIVMPYMLPVFSIGGSTALLPIYDDNYQGKTTRYNKTYIGSFTFTQAQAVCRESNSKIASARDYNYMLSNMEFMMKYAVKSQFWLDPNRTVTRIQNQITTRDHDPSDYFNVICVTQ</sequence>
<dbReference type="Proteomes" id="UP000319828">
    <property type="component" value="Unassembled WGS sequence"/>
</dbReference>
<dbReference type="RefSeq" id="WP_089123078.1">
    <property type="nucleotide sequence ID" value="NZ_BSPV01000009.1"/>
</dbReference>
<dbReference type="OrthoDB" id="5865091at2"/>
<dbReference type="Proteomes" id="UP001157156">
    <property type="component" value="Unassembled WGS sequence"/>
</dbReference>
<dbReference type="PROSITE" id="PS51257">
    <property type="entry name" value="PROKAR_LIPOPROTEIN"/>
    <property type="match status" value="1"/>
</dbReference>
<accession>A0A557PEL1</accession>
<dbReference type="EMBL" id="VMKJ01000003">
    <property type="protein sequence ID" value="TVO39081.1"/>
    <property type="molecule type" value="Genomic_DNA"/>
</dbReference>
<evidence type="ECO:0008006" key="6">
    <source>
        <dbReference type="Google" id="ProtNLM"/>
    </source>
</evidence>
<dbReference type="InterPro" id="IPR016187">
    <property type="entry name" value="CTDL_fold"/>
</dbReference>
<dbReference type="SUPFAM" id="SSF56436">
    <property type="entry name" value="C-type lectin-like"/>
    <property type="match status" value="1"/>
</dbReference>
<organism evidence="3 4">
    <name type="scientific">Vibrio algivorus</name>
    <dbReference type="NCBI Taxonomy" id="1667024"/>
    <lineage>
        <taxon>Bacteria</taxon>
        <taxon>Pseudomonadati</taxon>
        <taxon>Pseudomonadota</taxon>
        <taxon>Gammaproteobacteria</taxon>
        <taxon>Vibrionales</taxon>
        <taxon>Vibrionaceae</taxon>
        <taxon>Vibrio</taxon>
    </lineage>
</organism>
<evidence type="ECO:0000256" key="1">
    <source>
        <dbReference type="SAM" id="SignalP"/>
    </source>
</evidence>
<feature type="signal peptide" evidence="1">
    <location>
        <begin position="1"/>
        <end position="19"/>
    </location>
</feature>
<evidence type="ECO:0000313" key="3">
    <source>
        <dbReference type="EMBL" id="TVO39081.1"/>
    </source>
</evidence>
<gene>
    <name evidence="3" type="ORF">FOF44_03225</name>
    <name evidence="2" type="ORF">GCM10007931_28960</name>
</gene>
<reference evidence="2" key="4">
    <citation type="submission" date="2023-01" db="EMBL/GenBank/DDBJ databases">
        <title>Draft genome sequence of Vibrio algivorus strain NBRC 111146.</title>
        <authorList>
            <person name="Sun Q."/>
            <person name="Mori K."/>
        </authorList>
    </citation>
    <scope>NUCLEOTIDE SEQUENCE</scope>
    <source>
        <strain evidence="2">NBRC 111146</strain>
    </source>
</reference>
<reference evidence="3 4" key="3">
    <citation type="submission" date="2019-07" db="EMBL/GenBank/DDBJ databases">
        <title>The draft genome sequence of Vibrio algivorus M1486.</title>
        <authorList>
            <person name="Meng X."/>
        </authorList>
    </citation>
    <scope>NUCLEOTIDE SEQUENCE [LARGE SCALE GENOMIC DNA]</scope>
    <source>
        <strain evidence="3 4">M1486</strain>
    </source>
</reference>
<name>A0A557PEL1_9VIBR</name>
<evidence type="ECO:0000313" key="5">
    <source>
        <dbReference type="Proteomes" id="UP001157156"/>
    </source>
</evidence>
<comment type="caution">
    <text evidence="3">The sequence shown here is derived from an EMBL/GenBank/DDBJ whole genome shotgun (WGS) entry which is preliminary data.</text>
</comment>
<reference evidence="5" key="2">
    <citation type="journal article" date="2019" name="Int. J. Syst. Evol. Microbiol.">
        <title>The Global Catalogue of Microorganisms (GCM) 10K type strain sequencing project: providing services to taxonomists for standard genome sequencing and annotation.</title>
        <authorList>
            <consortium name="The Broad Institute Genomics Platform"/>
            <consortium name="The Broad Institute Genome Sequencing Center for Infectious Disease"/>
            <person name="Wu L."/>
            <person name="Ma J."/>
        </authorList>
    </citation>
    <scope>NUCLEOTIDE SEQUENCE [LARGE SCALE GENOMIC DNA]</scope>
    <source>
        <strain evidence="5">NBRC 111146</strain>
    </source>
</reference>
<dbReference type="EMBL" id="BSPV01000009">
    <property type="protein sequence ID" value="GLT15921.1"/>
    <property type="molecule type" value="Genomic_DNA"/>
</dbReference>
<reference evidence="2" key="1">
    <citation type="journal article" date="2014" name="Int. J. Syst. Evol. Microbiol.">
        <title>Complete genome of a new Firmicutes species belonging to the dominant human colonic microbiota ('Ruminococcus bicirculans') reveals two chromosomes and a selective capacity to utilize plant glucans.</title>
        <authorList>
            <consortium name="NISC Comparative Sequencing Program"/>
            <person name="Wegmann U."/>
            <person name="Louis P."/>
            <person name="Goesmann A."/>
            <person name="Henrissat B."/>
            <person name="Duncan S.H."/>
            <person name="Flint H.J."/>
        </authorList>
    </citation>
    <scope>NUCLEOTIDE SEQUENCE</scope>
    <source>
        <strain evidence="2">NBRC 111146</strain>
    </source>
</reference>
<proteinExistence type="predicted"/>
<evidence type="ECO:0000313" key="2">
    <source>
        <dbReference type="EMBL" id="GLT15921.1"/>
    </source>
</evidence>